<dbReference type="RefSeq" id="WP_184791334.1">
    <property type="nucleotide sequence ID" value="NZ_BONT01000069.1"/>
</dbReference>
<dbReference type="Proteomes" id="UP000548476">
    <property type="component" value="Unassembled WGS sequence"/>
</dbReference>
<dbReference type="EMBL" id="JACHGT010000017">
    <property type="protein sequence ID" value="MBB6038540.1"/>
    <property type="molecule type" value="Genomic_DNA"/>
</dbReference>
<organism evidence="1 2">
    <name type="scientific">Phytomonospora endophytica</name>
    <dbReference type="NCBI Taxonomy" id="714109"/>
    <lineage>
        <taxon>Bacteria</taxon>
        <taxon>Bacillati</taxon>
        <taxon>Actinomycetota</taxon>
        <taxon>Actinomycetes</taxon>
        <taxon>Micromonosporales</taxon>
        <taxon>Micromonosporaceae</taxon>
        <taxon>Phytomonospora</taxon>
    </lineage>
</organism>
<proteinExistence type="predicted"/>
<name>A0A841G346_9ACTN</name>
<accession>A0A841G346</accession>
<sequence length="148" mass="16737">MFFIGHECVACRRAHPGAHDRACLDDPSHLHVTKATPPAEGGARWWITPPPDPQGRILDRWSLIEAMSAATWTTFAARLPSAEVTFASTALQDSGWRLHAFTRLTRPRALRPYRLLGITHIDRAESRRTFWLAERDRSAHPVAVELRP</sequence>
<dbReference type="AlphaFoldDB" id="A0A841G346"/>
<protein>
    <submittedName>
        <fullName evidence="1">Uncharacterized protein</fullName>
    </submittedName>
</protein>
<comment type="caution">
    <text evidence="1">The sequence shown here is derived from an EMBL/GenBank/DDBJ whole genome shotgun (WGS) entry which is preliminary data.</text>
</comment>
<reference evidence="1 2" key="1">
    <citation type="submission" date="2020-08" db="EMBL/GenBank/DDBJ databases">
        <title>Genomic Encyclopedia of Type Strains, Phase IV (KMG-IV): sequencing the most valuable type-strain genomes for metagenomic binning, comparative biology and taxonomic classification.</title>
        <authorList>
            <person name="Goeker M."/>
        </authorList>
    </citation>
    <scope>NUCLEOTIDE SEQUENCE [LARGE SCALE GENOMIC DNA]</scope>
    <source>
        <strain evidence="1 2">YIM 65646</strain>
    </source>
</reference>
<evidence type="ECO:0000313" key="2">
    <source>
        <dbReference type="Proteomes" id="UP000548476"/>
    </source>
</evidence>
<keyword evidence="2" id="KW-1185">Reference proteome</keyword>
<evidence type="ECO:0000313" key="1">
    <source>
        <dbReference type="EMBL" id="MBB6038540.1"/>
    </source>
</evidence>
<gene>
    <name evidence="1" type="ORF">HNR73_006426</name>
</gene>